<dbReference type="PANTHER" id="PTHR43003:SF12">
    <property type="entry name" value="DNA-3-METHYLADENINE GLYCOSYLASE"/>
    <property type="match status" value="1"/>
</dbReference>
<keyword evidence="4" id="KW-0378">Hydrolase</keyword>
<evidence type="ECO:0000256" key="2">
    <source>
        <dbReference type="ARBA" id="ARBA00012000"/>
    </source>
</evidence>
<dbReference type="EMBL" id="JBHUOQ010000005">
    <property type="protein sequence ID" value="MFD2831462.1"/>
    <property type="molecule type" value="Genomic_DNA"/>
</dbReference>
<proteinExistence type="predicted"/>
<dbReference type="InterPro" id="IPR037046">
    <property type="entry name" value="AlkA_N_sf"/>
</dbReference>
<name>A0ABW5WY72_9STAP</name>
<reference evidence="8" key="1">
    <citation type="journal article" date="2019" name="Int. J. Syst. Evol. Microbiol.">
        <title>The Global Catalogue of Microorganisms (GCM) 10K type strain sequencing project: providing services to taxonomists for standard genome sequencing and annotation.</title>
        <authorList>
            <consortium name="The Broad Institute Genomics Platform"/>
            <consortium name="The Broad Institute Genome Sequencing Center for Infectious Disease"/>
            <person name="Wu L."/>
            <person name="Ma J."/>
        </authorList>
    </citation>
    <scope>NUCLEOTIDE SEQUENCE [LARGE SCALE GENOMIC DNA]</scope>
    <source>
        <strain evidence="8">KCTC 33575</strain>
    </source>
</reference>
<feature type="domain" description="HhH-GPD" evidence="6">
    <location>
        <begin position="124"/>
        <end position="288"/>
    </location>
</feature>
<accession>A0ABW5WY72</accession>
<gene>
    <name evidence="7" type="ORF">ACFSX4_13380</name>
</gene>
<comment type="catalytic activity">
    <reaction evidence="1">
        <text>Hydrolysis of alkylated DNA, releasing 3-methyladenine, 3-methylguanine, 7-methylguanine and 7-methyladenine.</text>
        <dbReference type="EC" id="3.2.2.21"/>
    </reaction>
</comment>
<keyword evidence="3" id="KW-0227">DNA damage</keyword>
<evidence type="ECO:0000256" key="4">
    <source>
        <dbReference type="ARBA" id="ARBA00022801"/>
    </source>
</evidence>
<evidence type="ECO:0000256" key="1">
    <source>
        <dbReference type="ARBA" id="ARBA00000086"/>
    </source>
</evidence>
<organism evidence="7 8">
    <name type="scientific">Corticicoccus populi</name>
    <dbReference type="NCBI Taxonomy" id="1812821"/>
    <lineage>
        <taxon>Bacteria</taxon>
        <taxon>Bacillati</taxon>
        <taxon>Bacillota</taxon>
        <taxon>Bacilli</taxon>
        <taxon>Bacillales</taxon>
        <taxon>Staphylococcaceae</taxon>
        <taxon>Corticicoccus</taxon>
    </lineage>
</organism>
<evidence type="ECO:0000259" key="6">
    <source>
        <dbReference type="SMART" id="SM00478"/>
    </source>
</evidence>
<evidence type="ECO:0000256" key="3">
    <source>
        <dbReference type="ARBA" id="ARBA00022763"/>
    </source>
</evidence>
<dbReference type="PANTHER" id="PTHR43003">
    <property type="entry name" value="DNA-3-METHYLADENINE GLYCOSYLASE"/>
    <property type="match status" value="1"/>
</dbReference>
<evidence type="ECO:0000256" key="5">
    <source>
        <dbReference type="ARBA" id="ARBA00023204"/>
    </source>
</evidence>
<protein>
    <recommendedName>
        <fullName evidence="2">DNA-3-methyladenine glycosylase II</fullName>
        <ecNumber evidence="2">3.2.2.21</ecNumber>
    </recommendedName>
</protein>
<evidence type="ECO:0000313" key="7">
    <source>
        <dbReference type="EMBL" id="MFD2831462.1"/>
    </source>
</evidence>
<evidence type="ECO:0000313" key="8">
    <source>
        <dbReference type="Proteomes" id="UP001597519"/>
    </source>
</evidence>
<dbReference type="CDD" id="cd00056">
    <property type="entry name" value="ENDO3c"/>
    <property type="match status" value="1"/>
</dbReference>
<comment type="caution">
    <text evidence="7">The sequence shown here is derived from an EMBL/GenBank/DDBJ whole genome shotgun (WGS) entry which is preliminary data.</text>
</comment>
<dbReference type="Gene3D" id="1.10.340.30">
    <property type="entry name" value="Hypothetical protein, domain 2"/>
    <property type="match status" value="1"/>
</dbReference>
<dbReference type="InterPro" id="IPR051912">
    <property type="entry name" value="Alkylbase_DNA_Glycosylase/TA"/>
</dbReference>
<keyword evidence="5" id="KW-0234">DNA repair</keyword>
<dbReference type="InterPro" id="IPR003265">
    <property type="entry name" value="HhH-GPD_domain"/>
</dbReference>
<sequence length="288" mass="33258">MKIQANGAFDFQQSYQYMQRQNDCLYEVSGGKIRKAERLEGNKVLFEVTGRPDGVEVQILLNEGVSDEAVRKYVTEWLDLDYDVAGFYEWAEHDVRLKDHIKKLSGFRMTGYPDIADAFLWSVLGQQITMHFAYILKKRVVEYFNHHVTFGGNKYLMMPAAGEIASLSVDVLREMQISTRKAEYIKNIMAEIDRGVLSKENLLKYQSYDDVLKFLTSFRGIGPWSANVVLMRCLKYRNAVPIGDAGLKNVLKITDDIEKPSVKYVEEEMRHYGGYGMYATVYLWEMLN</sequence>
<dbReference type="RefSeq" id="WP_377775742.1">
    <property type="nucleotide sequence ID" value="NZ_JBHUOQ010000005.1"/>
</dbReference>
<dbReference type="Pfam" id="PF07934">
    <property type="entry name" value="OGG_N"/>
    <property type="match status" value="1"/>
</dbReference>
<dbReference type="InterPro" id="IPR012904">
    <property type="entry name" value="OGG_N"/>
</dbReference>
<keyword evidence="8" id="KW-1185">Reference proteome</keyword>
<dbReference type="InterPro" id="IPR011257">
    <property type="entry name" value="DNA_glycosylase"/>
</dbReference>
<dbReference type="SMART" id="SM00478">
    <property type="entry name" value="ENDO3c"/>
    <property type="match status" value="1"/>
</dbReference>
<dbReference type="Proteomes" id="UP001597519">
    <property type="component" value="Unassembled WGS sequence"/>
</dbReference>
<dbReference type="SUPFAM" id="SSF48150">
    <property type="entry name" value="DNA-glycosylase"/>
    <property type="match status" value="1"/>
</dbReference>
<dbReference type="Pfam" id="PF00730">
    <property type="entry name" value="HhH-GPD"/>
    <property type="match status" value="1"/>
</dbReference>
<dbReference type="EC" id="3.2.2.21" evidence="2"/>
<dbReference type="Gene3D" id="3.30.310.20">
    <property type="entry name" value="DNA-3-methyladenine glycosylase AlkA, N-terminal domain"/>
    <property type="match status" value="1"/>
</dbReference>